<proteinExistence type="predicted"/>
<dbReference type="Proteomes" id="UP000035642">
    <property type="component" value="Unassembled WGS sequence"/>
</dbReference>
<sequence length="39" mass="4407">MAREDMKLSNMIFLESKASKEITDGVVGTWKIVNCKFDA</sequence>
<reference evidence="1" key="1">
    <citation type="submission" date="2012-09" db="EMBL/GenBank/DDBJ databases">
        <authorList>
            <person name="Martin A.A."/>
        </authorList>
    </citation>
    <scope>NUCLEOTIDE SEQUENCE</scope>
</reference>
<evidence type="ECO:0000313" key="2">
    <source>
        <dbReference type="WBParaSite" id="ACAC_0000622501-mRNA-1"/>
    </source>
</evidence>
<keyword evidence="1" id="KW-1185">Reference proteome</keyword>
<dbReference type="AlphaFoldDB" id="A0A0K0D830"/>
<evidence type="ECO:0000313" key="1">
    <source>
        <dbReference type="Proteomes" id="UP000035642"/>
    </source>
</evidence>
<accession>A0A0K0D830</accession>
<organism evidence="1 2">
    <name type="scientific">Angiostrongylus cantonensis</name>
    <name type="common">Rat lungworm</name>
    <dbReference type="NCBI Taxonomy" id="6313"/>
    <lineage>
        <taxon>Eukaryota</taxon>
        <taxon>Metazoa</taxon>
        <taxon>Ecdysozoa</taxon>
        <taxon>Nematoda</taxon>
        <taxon>Chromadorea</taxon>
        <taxon>Rhabditida</taxon>
        <taxon>Rhabditina</taxon>
        <taxon>Rhabditomorpha</taxon>
        <taxon>Strongyloidea</taxon>
        <taxon>Metastrongylidae</taxon>
        <taxon>Angiostrongylus</taxon>
    </lineage>
</organism>
<dbReference type="WBParaSite" id="ACAC_0000622501-mRNA-1">
    <property type="protein sequence ID" value="ACAC_0000622501-mRNA-1"/>
    <property type="gene ID" value="ACAC_0000622501"/>
</dbReference>
<protein>
    <submittedName>
        <fullName evidence="2">Adipocyte fatty acid binding protein</fullName>
    </submittedName>
</protein>
<reference evidence="2" key="2">
    <citation type="submission" date="2017-02" db="UniProtKB">
        <authorList>
            <consortium name="WormBaseParasite"/>
        </authorList>
    </citation>
    <scope>IDENTIFICATION</scope>
</reference>
<name>A0A0K0D830_ANGCA</name>